<feature type="domain" description="DUF6791" evidence="2">
    <location>
        <begin position="10"/>
        <end position="157"/>
    </location>
</feature>
<dbReference type="AlphaFoldDB" id="A0A552A845"/>
<gene>
    <name evidence="3" type="ORF">EWV63_21665</name>
</gene>
<protein>
    <submittedName>
        <fullName evidence="3">ThiF family adenylyltransferase</fullName>
    </submittedName>
</protein>
<name>A0A552A845_MICAE</name>
<dbReference type="GO" id="GO:0008641">
    <property type="term" value="F:ubiquitin-like modifier activating enzyme activity"/>
    <property type="evidence" value="ECO:0007669"/>
    <property type="project" value="InterPro"/>
</dbReference>
<organism evidence="3 4">
    <name type="scientific">Microcystis aeruginosa Ma_OC_H_19870700_S124</name>
    <dbReference type="NCBI Taxonomy" id="2486262"/>
    <lineage>
        <taxon>Bacteria</taxon>
        <taxon>Bacillati</taxon>
        <taxon>Cyanobacteriota</taxon>
        <taxon>Cyanophyceae</taxon>
        <taxon>Oscillatoriophycideae</taxon>
        <taxon>Chroococcales</taxon>
        <taxon>Microcystaceae</taxon>
        <taxon>Microcystis</taxon>
    </lineage>
</organism>
<evidence type="ECO:0000259" key="1">
    <source>
        <dbReference type="Pfam" id="PF00899"/>
    </source>
</evidence>
<dbReference type="Gene3D" id="3.40.50.720">
    <property type="entry name" value="NAD(P)-binding Rossmann-like Domain"/>
    <property type="match status" value="1"/>
</dbReference>
<dbReference type="NCBIfam" id="NF004804">
    <property type="entry name" value="PRK06153.1-3"/>
    <property type="match status" value="1"/>
</dbReference>
<dbReference type="Pfam" id="PF20590">
    <property type="entry name" value="DUF6791"/>
    <property type="match status" value="1"/>
</dbReference>
<dbReference type="SUPFAM" id="SSF69572">
    <property type="entry name" value="Activating enzymes of the ubiquitin-like proteins"/>
    <property type="match status" value="1"/>
</dbReference>
<dbReference type="InterPro" id="IPR046741">
    <property type="entry name" value="DUF6791"/>
</dbReference>
<reference evidence="3 4" key="1">
    <citation type="submission" date="2019-01" db="EMBL/GenBank/DDBJ databases">
        <title>Coherence of Microcystis species and biogeography revealed through population genomics.</title>
        <authorList>
            <person name="Perez-Carrascal O.M."/>
            <person name="Terrat Y."/>
            <person name="Giani A."/>
            <person name="Fortin N."/>
            <person name="Tromas N."/>
            <person name="Shapiro B.J."/>
        </authorList>
    </citation>
    <scope>NUCLEOTIDE SEQUENCE [LARGE SCALE GENOMIC DNA]</scope>
    <source>
        <strain evidence="3">Ma_OC_H_19870700_S124</strain>
    </source>
</reference>
<dbReference type="Pfam" id="PF00899">
    <property type="entry name" value="ThiF"/>
    <property type="match status" value="1"/>
</dbReference>
<keyword evidence="3" id="KW-0548">Nucleotidyltransferase</keyword>
<dbReference type="InterPro" id="IPR000594">
    <property type="entry name" value="ThiF_NAD_FAD-bd"/>
</dbReference>
<evidence type="ECO:0000313" key="3">
    <source>
        <dbReference type="EMBL" id="TRT81637.1"/>
    </source>
</evidence>
<proteinExistence type="predicted"/>
<accession>A0A552A845</accession>
<dbReference type="NCBIfam" id="NF004805">
    <property type="entry name" value="PRK06153.1-4"/>
    <property type="match status" value="1"/>
</dbReference>
<comment type="caution">
    <text evidence="3">The sequence shown here is derived from an EMBL/GenBank/DDBJ whole genome shotgun (WGS) entry which is preliminary data.</text>
</comment>
<dbReference type="Proteomes" id="UP000316280">
    <property type="component" value="Unassembled WGS sequence"/>
</dbReference>
<dbReference type="CDD" id="cd01483">
    <property type="entry name" value="E1_enzyme_family"/>
    <property type="match status" value="1"/>
</dbReference>
<evidence type="ECO:0000313" key="4">
    <source>
        <dbReference type="Proteomes" id="UP000316280"/>
    </source>
</evidence>
<keyword evidence="3" id="KW-0808">Transferase</keyword>
<evidence type="ECO:0000259" key="2">
    <source>
        <dbReference type="Pfam" id="PF20590"/>
    </source>
</evidence>
<dbReference type="InterPro" id="IPR035985">
    <property type="entry name" value="Ubiquitin-activating_enz"/>
</dbReference>
<dbReference type="GO" id="GO:0016779">
    <property type="term" value="F:nucleotidyltransferase activity"/>
    <property type="evidence" value="ECO:0007669"/>
    <property type="project" value="UniProtKB-KW"/>
</dbReference>
<feature type="domain" description="THIF-type NAD/FAD binding fold" evidence="1">
    <location>
        <begin position="168"/>
        <end position="296"/>
    </location>
</feature>
<dbReference type="EMBL" id="SFBR01000207">
    <property type="protein sequence ID" value="TRT81637.1"/>
    <property type="molecule type" value="Genomic_DNA"/>
</dbReference>
<sequence length="390" mass="42114">MSRRPIALSPDLLRLRNEGYDLDVIGGYLVIRDIPFVAAPSVVKRGILFMALDLEGDIAIKPKTHVAYWTGDHPCHHDGSKLRAFENGSAAQNFGDGLQADFTFSAKADYRDYHHKVTTYVGRISAEAAMIDASLTPMTFSPIPEDTDESVFCYTDTASSRAGIGAATAKVAGQKIGIIGVGGSGAYVLDLVAKTSVSKIHLVDGDIFSQHNAFRAPGAPTIDALKQRPKKVSYLASIYSNMHRGIVVHDEFIEEQNLSLLDGLDFVFVCLDKAGPKKLVVERLKANGTPFVEVGMGILLDDSQLGGIVRITTSTNDSRAAADQHISYADAEDPANLYATNIQIAELNSLTAAMAVIRWKKHFGVYLDTRSEVYAGYSIASGEIVCAGLR</sequence>